<evidence type="ECO:0000256" key="1">
    <source>
        <dbReference type="ARBA" id="ARBA00022630"/>
    </source>
</evidence>
<proteinExistence type="predicted"/>
<dbReference type="AlphaFoldDB" id="S8A9W9"/>
<gene>
    <name evidence="6" type="ORF">H072_8444</name>
</gene>
<dbReference type="OMA" id="TQYPISY"/>
<accession>S8A9W9</accession>
<keyword evidence="2" id="KW-0288">FMN</keyword>
<name>S8A9W9_DACHA</name>
<evidence type="ECO:0000256" key="4">
    <source>
        <dbReference type="SAM" id="MobiDB-lite"/>
    </source>
</evidence>
<organism evidence="6 7">
    <name type="scientific">Dactylellina haptotyla (strain CBS 200.50)</name>
    <name type="common">Nematode-trapping fungus</name>
    <name type="synonym">Monacrosporium haptotylum</name>
    <dbReference type="NCBI Taxonomy" id="1284197"/>
    <lineage>
        <taxon>Eukaryota</taxon>
        <taxon>Fungi</taxon>
        <taxon>Dikarya</taxon>
        <taxon>Ascomycota</taxon>
        <taxon>Pezizomycotina</taxon>
        <taxon>Orbiliomycetes</taxon>
        <taxon>Orbiliales</taxon>
        <taxon>Orbiliaceae</taxon>
        <taxon>Dactylellina</taxon>
    </lineage>
</organism>
<dbReference type="GO" id="GO:0005634">
    <property type="term" value="C:nucleus"/>
    <property type="evidence" value="ECO:0007669"/>
    <property type="project" value="TreeGrafter"/>
</dbReference>
<keyword evidence="1" id="KW-0285">Flavoprotein</keyword>
<dbReference type="PANTHER" id="PTHR47429">
    <property type="entry name" value="PROTEIN TWIN LOV 1"/>
    <property type="match status" value="1"/>
</dbReference>
<dbReference type="OrthoDB" id="447251at2759"/>
<dbReference type="PROSITE" id="PS50113">
    <property type="entry name" value="PAC"/>
    <property type="match status" value="1"/>
</dbReference>
<dbReference type="HOGENOM" id="CLU_330374_0_0_1"/>
<comment type="caution">
    <text evidence="6">The sequence shown here is derived from an EMBL/GenBank/DDBJ whole genome shotgun (WGS) entry which is preliminary data.</text>
</comment>
<evidence type="ECO:0000313" key="7">
    <source>
        <dbReference type="Proteomes" id="UP000015100"/>
    </source>
</evidence>
<dbReference type="Proteomes" id="UP000015100">
    <property type="component" value="Unassembled WGS sequence"/>
</dbReference>
<dbReference type="PANTHER" id="PTHR47429:SF9">
    <property type="entry name" value="PAS DOMAIN-CONTAINING PROTEIN"/>
    <property type="match status" value="1"/>
</dbReference>
<reference evidence="7" key="2">
    <citation type="submission" date="2013-04" db="EMBL/GenBank/DDBJ databases">
        <title>Genomic mechanisms accounting for the adaptation to parasitism in nematode-trapping fungi.</title>
        <authorList>
            <person name="Ahren D.G."/>
        </authorList>
    </citation>
    <scope>NUCLEOTIDE SEQUENCE [LARGE SCALE GENOMIC DNA]</scope>
    <source>
        <strain evidence="7">CBS 200.50</strain>
    </source>
</reference>
<dbReference type="Pfam" id="PF13426">
    <property type="entry name" value="PAS_9"/>
    <property type="match status" value="1"/>
</dbReference>
<dbReference type="STRING" id="1284197.S8A9W9"/>
<reference evidence="6 7" key="1">
    <citation type="journal article" date="2013" name="PLoS Genet.">
        <title>Genomic mechanisms accounting for the adaptation to parasitism in nematode-trapping fungi.</title>
        <authorList>
            <person name="Meerupati T."/>
            <person name="Andersson K.M."/>
            <person name="Friman E."/>
            <person name="Kumar D."/>
            <person name="Tunlid A."/>
            <person name="Ahren D."/>
        </authorList>
    </citation>
    <scope>NUCLEOTIDE SEQUENCE [LARGE SCALE GENOMIC DNA]</scope>
    <source>
        <strain evidence="6 7">CBS 200.50</strain>
    </source>
</reference>
<dbReference type="eggNOG" id="ENOG502QXB0">
    <property type="taxonomic scope" value="Eukaryota"/>
</dbReference>
<dbReference type="EMBL" id="AQGS01000598">
    <property type="protein sequence ID" value="EPS37836.1"/>
    <property type="molecule type" value="Genomic_DNA"/>
</dbReference>
<feature type="region of interest" description="Disordered" evidence="4">
    <location>
        <begin position="639"/>
        <end position="660"/>
    </location>
</feature>
<dbReference type="InterPro" id="IPR000014">
    <property type="entry name" value="PAS"/>
</dbReference>
<evidence type="ECO:0000313" key="6">
    <source>
        <dbReference type="EMBL" id="EPS37836.1"/>
    </source>
</evidence>
<dbReference type="Gene3D" id="3.30.450.20">
    <property type="entry name" value="PAS domain"/>
    <property type="match status" value="1"/>
</dbReference>
<dbReference type="InterPro" id="IPR035965">
    <property type="entry name" value="PAS-like_dom_sf"/>
</dbReference>
<evidence type="ECO:0000256" key="3">
    <source>
        <dbReference type="ARBA" id="ARBA00022991"/>
    </source>
</evidence>
<feature type="compositionally biased region" description="Basic and acidic residues" evidence="4">
    <location>
        <begin position="34"/>
        <end position="58"/>
    </location>
</feature>
<feature type="domain" description="PAC" evidence="5">
    <location>
        <begin position="507"/>
        <end position="560"/>
    </location>
</feature>
<keyword evidence="3" id="KW-0157">Chromophore</keyword>
<dbReference type="InterPro" id="IPR000700">
    <property type="entry name" value="PAS-assoc_C"/>
</dbReference>
<protein>
    <recommendedName>
        <fullName evidence="5">PAC domain-containing protein</fullName>
    </recommendedName>
</protein>
<evidence type="ECO:0000256" key="2">
    <source>
        <dbReference type="ARBA" id="ARBA00022643"/>
    </source>
</evidence>
<keyword evidence="7" id="KW-1185">Reference proteome</keyword>
<evidence type="ECO:0000259" key="5">
    <source>
        <dbReference type="PROSITE" id="PS50113"/>
    </source>
</evidence>
<sequence>MELLRRISGSSTSSADDMPLRRSLSLGPFRRKSSKDSSRSIRRALKDQIREFNSDPHHAYTSAPQTPLIKSRAGSFPDPPEEDVLSIPRSAKPATERMYSHGVDDASNHSDEDLPLGVAFTGLSPRRESAVSIPLTLPRLPKNRRISEHIDPMSMASASSISIPRSINWRRKSEVPQFLFEEDEEEEGEQENEKIVQKETVKVEERFDRIVPQVSVLPDAPVINSASSSLSVKDLEARGSIVSFFTTNSSAPSPTARQGTGLAAGNRKILPYIPDDETYSYDLLPPGQPTINAARKLTSTQVEDLAQKIYSKDHLRTIVSDPTLLYSFSRFIESYRPPESAKLLTYYLDAQKAIKAINYANAIAESLGPSPAPERSWINLEDEGVTPVNKNLQRKTADAFKVLAEQELPRYVAWVYTEIVSFNVQKKITGSEMKYLQESANELAEVFCLTDPQRPDNPIIFASEEFHRTTQYPISYVSGRNCRFLQGPKTQRHGIARLRDATKQGLEITECFLNYKRDGTPFMNLVMVAPLLDAKGKIRYFIGAQIDVTSLVRSFVGLEGFKKLMSKQRKQSEVLDADLDLDLVRPKLEEFKQLSELFSAEEIEKVKESGGQLHKDHKIKEAAQEADIAESAYSADEPIEPLIPPTAFEDGADTPKKPQVTKKKSVNFWSSSLKGVYRNYILVRPNPSLRILFASPSMRTPGILQSPLMSKIGGTDRVREELESALNNGRGITVKVRWLSKAEEQNPKKTEFLGRERWLHCTPLFGPNSAVGVWMIVIVDDETTVDISVPPPSSSSSSGPEYGISDLPGIDLGIEKRPVSGSDNNSYRLSADFGGLMMNGNCCAWYPKNRRRKDAPVIQNAEEWRNQEGVHDWVFDNDSGVDEGS</sequence>
<dbReference type="SUPFAM" id="SSF55785">
    <property type="entry name" value="PYP-like sensor domain (PAS domain)"/>
    <property type="match status" value="1"/>
</dbReference>
<feature type="region of interest" description="Disordered" evidence="4">
    <location>
        <begin position="1"/>
        <end position="86"/>
    </location>
</feature>